<keyword evidence="11" id="KW-0234">DNA repair</keyword>
<dbReference type="Gene3D" id="3.30.230.130">
    <property type="entry name" value="Cullin, Chain C, Domain 2"/>
    <property type="match status" value="1"/>
</dbReference>
<dbReference type="PROSITE" id="PS01256">
    <property type="entry name" value="CULLIN_1"/>
    <property type="match status" value="1"/>
</dbReference>
<evidence type="ECO:0000256" key="7">
    <source>
        <dbReference type="ARBA" id="ARBA00022553"/>
    </source>
</evidence>
<dbReference type="InterPro" id="IPR036388">
    <property type="entry name" value="WH-like_DNA-bd_sf"/>
</dbReference>
<keyword evidence="7" id="KW-0597">Phosphoprotein</keyword>
<dbReference type="InterPro" id="IPR045093">
    <property type="entry name" value="Cullin"/>
</dbReference>
<keyword evidence="5" id="KW-0963">Cytoplasm</keyword>
<dbReference type="FunFam" id="1.20.1310.10:FF:000001">
    <property type="entry name" value="Cullin 3"/>
    <property type="match status" value="1"/>
</dbReference>
<evidence type="ECO:0000256" key="3">
    <source>
        <dbReference type="ARBA" id="ARBA00004906"/>
    </source>
</evidence>
<dbReference type="Proteomes" id="UP001165780">
    <property type="component" value="Unplaced"/>
</dbReference>
<comment type="pathway">
    <text evidence="3">Protein modification; protein ubiquitination.</text>
</comment>
<dbReference type="GO" id="GO:0005737">
    <property type="term" value="C:cytoplasm"/>
    <property type="evidence" value="ECO:0007669"/>
    <property type="project" value="UniProtKB-SubCell"/>
</dbReference>
<evidence type="ECO:0000256" key="14">
    <source>
        <dbReference type="ARBA" id="ARBA00068305"/>
    </source>
</evidence>
<evidence type="ECO:0000313" key="20">
    <source>
        <dbReference type="RefSeq" id="XP_053747893.1"/>
    </source>
</evidence>
<dbReference type="InterPro" id="IPR016158">
    <property type="entry name" value="Cullin_homology"/>
</dbReference>
<dbReference type="GO" id="GO:0006281">
    <property type="term" value="P:DNA repair"/>
    <property type="evidence" value="ECO:0007669"/>
    <property type="project" value="UniProtKB-KW"/>
</dbReference>
<gene>
    <name evidence="20" type="primary">LOC128773881</name>
</gene>
<dbReference type="Pfam" id="PF26557">
    <property type="entry name" value="Cullin_AB"/>
    <property type="match status" value="1"/>
</dbReference>
<sequence length="779" mass="90777">MPQEDSSSSAAAAASQKQEQLKNGKLIVFSVAADHHNNDFTKAPTTLSSFASNMLGTGSVKKLVIKNFKDKPLPLENYTEETWQKLKEAVQAIQNSISVKYSLEELYQSVENLCSYNLSANLYKQLKQLCEHHLKAQIHQFREDSVDNGPFLKKMDKCWQNHSRQMSMIRNIFLFLDRTYAFQILTLSSIWDMGLELFKSYIICDQNVRSRTIDGILVLIAKERNGEMVDRCLIQRLVTMLSDLRIYQESFESKFLEETSRFYAAEGRKLVQKKEIPGCLYHIKKLLEGEVDRVRTYLCLNTQEQLITMLEKQLLGEHLSAVLQKGLSFLLDENRIEDLSLVYQVFSKIECGFQVLLQHWIEYIKKFGSSIVINPTKDKTMVQELLDFKDKIDFIIEASFLKNEKIIVAMKDAFETFINKRPNKPAELLAKYVDSKLRTGNKEATDEELEELLAKVVILFRFIHEKDVFEAFYKKDLAKRLLLDKSASVDAEKSMLCKLKQECGTAFTNKLQGMFKDMELSKDIMIQLKQYTKNQNIPGNIDLTVNILTMSFWPTYIPKEIQLPPDMERLQKNFKNFYLSRHSGRKLQWQSTLGRCVLRGEFKKGKKELQVTLFQTLVLLMFNEGNRFSLEEIKVATGVEDRELRRTLQSLACGRARVLIKSPKGRDVEDGDVFFCNEEFKHKLFKIKISEIQMKETIEERTITTQRVFQDRQYQIDAAIVRIMKIRKTLTHSVLLSELYNQLKFTLQPSDLKTRIESLIDRDYMERDKENPNEYKYIA</sequence>
<dbReference type="GO" id="GO:0031625">
    <property type="term" value="F:ubiquitin protein ligase binding"/>
    <property type="evidence" value="ECO:0007669"/>
    <property type="project" value="InterPro"/>
</dbReference>
<dbReference type="SUPFAM" id="SSF74788">
    <property type="entry name" value="Cullin repeat-like"/>
    <property type="match status" value="1"/>
</dbReference>
<dbReference type="FunFam" id="1.10.10.10:FF:000050">
    <property type="entry name" value="Cullin 4B"/>
    <property type="match status" value="1"/>
</dbReference>
<dbReference type="InterPro" id="IPR016157">
    <property type="entry name" value="Cullin_CS"/>
</dbReference>
<dbReference type="GO" id="GO:0016567">
    <property type="term" value="P:protein ubiquitination"/>
    <property type="evidence" value="ECO:0007669"/>
    <property type="project" value="UniProtKB-ARBA"/>
</dbReference>
<evidence type="ECO:0000259" key="18">
    <source>
        <dbReference type="PROSITE" id="PS50069"/>
    </source>
</evidence>
<dbReference type="SMART" id="SM00884">
    <property type="entry name" value="Cullin_Nedd8"/>
    <property type="match status" value="1"/>
</dbReference>
<dbReference type="GO" id="GO:0042254">
    <property type="term" value="P:ribosome biogenesis"/>
    <property type="evidence" value="ECO:0007669"/>
    <property type="project" value="UniProtKB-ARBA"/>
</dbReference>
<evidence type="ECO:0000256" key="16">
    <source>
        <dbReference type="PROSITE-ProRule" id="PRU00330"/>
    </source>
</evidence>
<keyword evidence="10" id="KW-0832">Ubl conjugation</keyword>
<dbReference type="SUPFAM" id="SSF46785">
    <property type="entry name" value="Winged helix' DNA-binding domain"/>
    <property type="match status" value="1"/>
</dbReference>
<dbReference type="InterPro" id="IPR019559">
    <property type="entry name" value="Cullin_neddylation_domain"/>
</dbReference>
<evidence type="ECO:0000256" key="4">
    <source>
        <dbReference type="ARBA" id="ARBA00006019"/>
    </source>
</evidence>
<dbReference type="SMART" id="SM00182">
    <property type="entry name" value="CULLIN"/>
    <property type="match status" value="1"/>
</dbReference>
<dbReference type="FunFam" id="1.20.1310.10:FF:000059">
    <property type="entry name" value="Cullin-4B"/>
    <property type="match status" value="1"/>
</dbReference>
<dbReference type="FunFam" id="3.30.230.130:FF:000001">
    <property type="entry name" value="Cullin 4A"/>
    <property type="match status" value="1"/>
</dbReference>
<evidence type="ECO:0000256" key="6">
    <source>
        <dbReference type="ARBA" id="ARBA00022499"/>
    </source>
</evidence>
<dbReference type="GO" id="GO:0005634">
    <property type="term" value="C:nucleus"/>
    <property type="evidence" value="ECO:0007669"/>
    <property type="project" value="UniProtKB-SubCell"/>
</dbReference>
<evidence type="ECO:0000256" key="8">
    <source>
        <dbReference type="ARBA" id="ARBA00022763"/>
    </source>
</evidence>
<dbReference type="AlphaFoldDB" id="A0A9W2UNW5"/>
<evidence type="ECO:0000256" key="13">
    <source>
        <dbReference type="ARBA" id="ARBA00023306"/>
    </source>
</evidence>
<dbReference type="FunFam" id="1.20.1310.10:FF:000004">
    <property type="entry name" value="Cullin 4B"/>
    <property type="match status" value="1"/>
</dbReference>
<dbReference type="Pfam" id="PF10557">
    <property type="entry name" value="Cullin_Nedd8"/>
    <property type="match status" value="1"/>
</dbReference>
<dbReference type="PANTHER" id="PTHR11932">
    <property type="entry name" value="CULLIN"/>
    <property type="match status" value="1"/>
</dbReference>
<evidence type="ECO:0000256" key="10">
    <source>
        <dbReference type="ARBA" id="ARBA00022843"/>
    </source>
</evidence>
<reference evidence="20" key="1">
    <citation type="submission" date="2025-08" db="UniProtKB">
        <authorList>
            <consortium name="RefSeq"/>
        </authorList>
    </citation>
    <scope>IDENTIFICATION</scope>
    <source>
        <tissue evidence="20">Whole blood</tissue>
    </source>
</reference>
<evidence type="ECO:0000256" key="12">
    <source>
        <dbReference type="ARBA" id="ARBA00023242"/>
    </source>
</evidence>
<evidence type="ECO:0000313" key="19">
    <source>
        <dbReference type="Proteomes" id="UP001165780"/>
    </source>
</evidence>
<dbReference type="Gene3D" id="1.20.1310.10">
    <property type="entry name" value="Cullin Repeats"/>
    <property type="match status" value="4"/>
</dbReference>
<evidence type="ECO:0000256" key="2">
    <source>
        <dbReference type="ARBA" id="ARBA00004496"/>
    </source>
</evidence>
<dbReference type="Gene3D" id="1.10.10.10">
    <property type="entry name" value="Winged helix-like DNA-binding domain superfamily/Winged helix DNA-binding domain"/>
    <property type="match status" value="1"/>
</dbReference>
<comment type="subcellular location">
    <subcellularLocation>
        <location evidence="2">Cytoplasm</location>
    </subcellularLocation>
    <subcellularLocation>
        <location evidence="1">Nucleus</location>
    </subcellularLocation>
</comment>
<proteinExistence type="inferred from homology"/>
<accession>A0A9W2UNW5</accession>
<keyword evidence="6" id="KW-1017">Isopeptide bond</keyword>
<organism evidence="19 20">
    <name type="scientific">Panthera pardus</name>
    <name type="common">Leopard</name>
    <name type="synonym">Felis pardus</name>
    <dbReference type="NCBI Taxonomy" id="9691"/>
    <lineage>
        <taxon>Eukaryota</taxon>
        <taxon>Metazoa</taxon>
        <taxon>Chordata</taxon>
        <taxon>Craniata</taxon>
        <taxon>Vertebrata</taxon>
        <taxon>Euteleostomi</taxon>
        <taxon>Mammalia</taxon>
        <taxon>Eutheria</taxon>
        <taxon>Laurasiatheria</taxon>
        <taxon>Carnivora</taxon>
        <taxon>Feliformia</taxon>
        <taxon>Felidae</taxon>
        <taxon>Pantherinae</taxon>
        <taxon>Panthera</taxon>
    </lineage>
</organism>
<keyword evidence="19" id="KW-1185">Reference proteome</keyword>
<dbReference type="GeneID" id="128773881"/>
<dbReference type="InterPro" id="IPR016159">
    <property type="entry name" value="Cullin_repeat-like_dom_sf"/>
</dbReference>
<keyword evidence="9" id="KW-0833">Ubl conjugation pathway</keyword>
<evidence type="ECO:0000256" key="9">
    <source>
        <dbReference type="ARBA" id="ARBA00022786"/>
    </source>
</evidence>
<dbReference type="InterPro" id="IPR059120">
    <property type="entry name" value="Cullin-like_AB"/>
</dbReference>
<feature type="domain" description="Cullin family profile" evidence="18">
    <location>
        <begin position="424"/>
        <end position="652"/>
    </location>
</feature>
<evidence type="ECO:0000256" key="1">
    <source>
        <dbReference type="ARBA" id="ARBA00004123"/>
    </source>
</evidence>
<dbReference type="RefSeq" id="XP_053747893.1">
    <property type="nucleotide sequence ID" value="XM_053891918.1"/>
</dbReference>
<comment type="similarity">
    <text evidence="4 16 17">Belongs to the cullin family.</text>
</comment>
<evidence type="ECO:0000256" key="11">
    <source>
        <dbReference type="ARBA" id="ARBA00023204"/>
    </source>
</evidence>
<evidence type="ECO:0000256" key="15">
    <source>
        <dbReference type="ARBA" id="ARBA00069613"/>
    </source>
</evidence>
<dbReference type="GO" id="GO:0031464">
    <property type="term" value="C:Cul4A-RING E3 ubiquitin ligase complex"/>
    <property type="evidence" value="ECO:0007669"/>
    <property type="project" value="UniProtKB-ARBA"/>
</dbReference>
<dbReference type="PROSITE" id="PS50069">
    <property type="entry name" value="CULLIN_2"/>
    <property type="match status" value="1"/>
</dbReference>
<dbReference type="Pfam" id="PF00888">
    <property type="entry name" value="Cullin"/>
    <property type="match status" value="1"/>
</dbReference>
<dbReference type="InterPro" id="IPR036390">
    <property type="entry name" value="WH_DNA-bd_sf"/>
</dbReference>
<keyword evidence="8" id="KW-0227">DNA damage</keyword>
<dbReference type="FunFam" id="1.20.1310.10:FF:000003">
    <property type="entry name" value="Cullin 4A"/>
    <property type="match status" value="1"/>
</dbReference>
<evidence type="ECO:0000256" key="5">
    <source>
        <dbReference type="ARBA" id="ARBA00022490"/>
    </source>
</evidence>
<dbReference type="GO" id="GO:0031465">
    <property type="term" value="C:Cul4B-RING E3 ubiquitin ligase complex"/>
    <property type="evidence" value="ECO:0007669"/>
    <property type="project" value="UniProtKB-ARBA"/>
</dbReference>
<protein>
    <recommendedName>
        <fullName evidence="15">Cullin-4</fullName>
    </recommendedName>
    <alternativeName>
        <fullName evidence="14">Cullin-4B</fullName>
    </alternativeName>
</protein>
<dbReference type="GO" id="GO:0006511">
    <property type="term" value="P:ubiquitin-dependent protein catabolic process"/>
    <property type="evidence" value="ECO:0007669"/>
    <property type="project" value="InterPro"/>
</dbReference>
<dbReference type="InterPro" id="IPR001373">
    <property type="entry name" value="Cullin_N"/>
</dbReference>
<keyword evidence="12" id="KW-0539">Nucleus</keyword>
<evidence type="ECO:0000256" key="17">
    <source>
        <dbReference type="RuleBase" id="RU003829"/>
    </source>
</evidence>
<name>A0A9W2UNW5_PANPR</name>
<dbReference type="SUPFAM" id="SSF75632">
    <property type="entry name" value="Cullin homology domain"/>
    <property type="match status" value="1"/>
</dbReference>
<dbReference type="InterPro" id="IPR036317">
    <property type="entry name" value="Cullin_homology_sf"/>
</dbReference>
<keyword evidence="13" id="KW-0131">Cell cycle</keyword>